<evidence type="ECO:0000313" key="3">
    <source>
        <dbReference type="EMBL" id="QDH90431.1"/>
    </source>
</evidence>
<accession>A0A514D9Z0</accession>
<keyword evidence="2" id="KW-0472">Membrane</keyword>
<proteinExistence type="predicted"/>
<keyword evidence="2" id="KW-1133">Transmembrane helix</keyword>
<evidence type="ECO:0000256" key="1">
    <source>
        <dbReference type="SAM" id="MobiDB-lite"/>
    </source>
</evidence>
<evidence type="ECO:0000256" key="2">
    <source>
        <dbReference type="SAM" id="Phobius"/>
    </source>
</evidence>
<feature type="transmembrane region" description="Helical" evidence="2">
    <location>
        <begin position="57"/>
        <end position="76"/>
    </location>
</feature>
<keyword evidence="2" id="KW-0812">Transmembrane</keyword>
<feature type="region of interest" description="Disordered" evidence="1">
    <location>
        <begin position="13"/>
        <end position="42"/>
    </location>
</feature>
<sequence length="84" mass="9675">MRSSPKFLVVSRSELPGSSDSDDSWYESSGWKNSREGRDDPTEFPGIKVNLQVSYKTLLLIFLLFGVLQRIVNLLVNVHSFHFW</sequence>
<protein>
    <submittedName>
        <fullName evidence="3">Uncharacterized protein</fullName>
    </submittedName>
</protein>
<name>A0A514D9Z0_9VIRU</name>
<reference evidence="3" key="1">
    <citation type="submission" date="2019-05" db="EMBL/GenBank/DDBJ databases">
        <title>Metatranscriptomic reconstruction reveals RNA viruses with the potential to shape carbon cycling in soil.</title>
        <authorList>
            <person name="Starr E.P."/>
            <person name="Nuccio E."/>
            <person name="Pett-Ridge J."/>
            <person name="Banfield J.F."/>
            <person name="Firestone M.K."/>
        </authorList>
    </citation>
    <scope>NUCLEOTIDE SEQUENCE</scope>
    <source>
        <strain evidence="3">H2_Bulk_Litter_12_scaffold_473_e_3161</strain>
    </source>
</reference>
<organism evidence="3">
    <name type="scientific">Leviviridae sp</name>
    <dbReference type="NCBI Taxonomy" id="2027243"/>
    <lineage>
        <taxon>Viruses</taxon>
        <taxon>Riboviria</taxon>
        <taxon>Orthornavirae</taxon>
        <taxon>Lenarviricota</taxon>
        <taxon>Leviviricetes</taxon>
        <taxon>Norzivirales</taxon>
        <taxon>Fiersviridae</taxon>
    </lineage>
</organism>
<gene>
    <name evidence="3" type="ORF">H2BulkL12473e3161_000002</name>
</gene>
<dbReference type="EMBL" id="MN035533">
    <property type="protein sequence ID" value="QDH90431.1"/>
    <property type="molecule type" value="Genomic_RNA"/>
</dbReference>